<keyword evidence="6" id="KW-1185">Reference proteome</keyword>
<dbReference type="UniPathway" id="UPA00375"/>
<gene>
    <name evidence="5" type="ORF">GQX73_g4938</name>
</gene>
<dbReference type="GO" id="GO:0005737">
    <property type="term" value="C:cytoplasm"/>
    <property type="evidence" value="ECO:0007669"/>
    <property type="project" value="UniProtKB-SubCell"/>
</dbReference>
<comment type="function">
    <text evidence="2">S-adenosyl-L-methionine-dependent transferase that acts as a component of the wybutosine biosynthesis pathway. Wybutosine is a hyper modified guanosine with a tricyclic base found at the 3'-position adjacent to the anticodon of eukaryotic phenylalanine tRNA. Catalyzes the transfer of the alpha-amino-alpha-carboxypropyl (acp) group from S-adenosyl-L-methionine to the C-7 position of 4-demethylwyosine (imG-14) to produce wybutosine-86.</text>
</comment>
<dbReference type="GO" id="GO:0008175">
    <property type="term" value="F:tRNA methyltransferase activity"/>
    <property type="evidence" value="ECO:0007669"/>
    <property type="project" value="TreeGrafter"/>
</dbReference>
<accession>A0A7C8IP46</accession>
<comment type="subcellular location">
    <subcellularLocation>
        <location evidence="2">Cytoplasm</location>
    </subcellularLocation>
</comment>
<feature type="region of interest" description="Disordered" evidence="3">
    <location>
        <begin position="142"/>
        <end position="163"/>
    </location>
</feature>
<dbReference type="InterPro" id="IPR026274">
    <property type="entry name" value="tRNA_wybutosine_synth_prot_2"/>
</dbReference>
<dbReference type="EMBL" id="WUBL01000047">
    <property type="protein sequence ID" value="KAF2968669.1"/>
    <property type="molecule type" value="Genomic_DNA"/>
</dbReference>
<sequence length="492" mass="54016">MNAEECNGREPQGTRKKPHRQKQNPIETAISSWYRKYVVRLKSLHDVSDLIAQAPKRWTAYGPLVLLPAGSFTSPAWRDAIDLTADSSVLGPTDDDNKNTTKGNENARGPALLWKTILDEISGSATAKLTHLAINEGIPLHSKESSEVTAGRTGNGESENILRSPSGLRMLYGDFGPSTLSTPTSNSKEGLPQPGKVTQEDFSGAFWVSTKQNGITQTWAPRWTMFSRGNIKEKARLLAFHDAVTPSNSANQQNSPALSHRHIPVTQRAGAVAVDLYAGIGYFAFCYAALGFRVLCWELNAWSVEGLRRGAEANRWSVRVVRPAAQSSGEEEEEMLRDVLAGDETIVVFLEDNARAAGRIRRLDELTREREARGENSGDKGKNNAGIRMSDIMHVNCGLLPTSRGSWGAAWDIAASAPRAWFHIHENVGVSDIDAEKEEIREWFAARARTLGDAGDVCAEHVELVKTFAPGVWHCVFDLYVRRTADRAGGIT</sequence>
<comment type="caution">
    <text evidence="5">The sequence shown here is derived from an EMBL/GenBank/DDBJ whole genome shotgun (WGS) entry which is preliminary data.</text>
</comment>
<keyword evidence="2" id="KW-0819">tRNA processing</keyword>
<dbReference type="AlphaFoldDB" id="A0A7C8IP46"/>
<dbReference type="PIRSF" id="PIRSF038972">
    <property type="entry name" value="Trm12"/>
    <property type="match status" value="1"/>
</dbReference>
<dbReference type="Gene3D" id="3.40.50.150">
    <property type="entry name" value="Vaccinia Virus protein VP39"/>
    <property type="match status" value="1"/>
</dbReference>
<dbReference type="PROSITE" id="PS51684">
    <property type="entry name" value="SAM_MT_TRM5_TYW2"/>
    <property type="match status" value="1"/>
</dbReference>
<evidence type="ECO:0000313" key="6">
    <source>
        <dbReference type="Proteomes" id="UP000481858"/>
    </source>
</evidence>
<dbReference type="PANTHER" id="PTHR23245">
    <property type="entry name" value="TRNA METHYLTRANSFERASE"/>
    <property type="match status" value="1"/>
</dbReference>
<feature type="domain" description="SAM-dependent methyltransferase TRM5/TYW2-type" evidence="4">
    <location>
        <begin position="119"/>
        <end position="483"/>
    </location>
</feature>
<dbReference type="GO" id="GO:0102522">
    <property type="term" value="F:tRNA 4-demethylwyosine alpha-amino-alpha-carboxypropyltransferase activity"/>
    <property type="evidence" value="ECO:0007669"/>
    <property type="project" value="UniProtKB-EC"/>
</dbReference>
<keyword evidence="2" id="KW-0808">Transferase</keyword>
<dbReference type="FunCoup" id="A0A7C8IP46">
    <property type="interactions" value="24"/>
</dbReference>
<comment type="catalytic activity">
    <reaction evidence="1">
        <text>4-demethylwyosine(37) in tRNA(Phe) + S-adenosyl-L-methionine = 4-demethyl-7-[(3S)-3-amino-3-carboxypropyl]wyosine(37) in tRNA(Phe) + S-methyl-5'-thioadenosine + H(+)</text>
        <dbReference type="Rhea" id="RHEA:36355"/>
        <dbReference type="Rhea" id="RHEA-COMP:10164"/>
        <dbReference type="Rhea" id="RHEA-COMP:10378"/>
        <dbReference type="ChEBI" id="CHEBI:15378"/>
        <dbReference type="ChEBI" id="CHEBI:17509"/>
        <dbReference type="ChEBI" id="CHEBI:59789"/>
        <dbReference type="ChEBI" id="CHEBI:64315"/>
        <dbReference type="ChEBI" id="CHEBI:73550"/>
        <dbReference type="EC" id="2.5.1.114"/>
    </reaction>
</comment>
<reference evidence="5 6" key="1">
    <citation type="submission" date="2019-12" db="EMBL/GenBank/DDBJ databases">
        <title>Draft genome sequence of the ascomycete Xylaria multiplex DSM 110363.</title>
        <authorList>
            <person name="Buettner E."/>
            <person name="Kellner H."/>
        </authorList>
    </citation>
    <scope>NUCLEOTIDE SEQUENCE [LARGE SCALE GENOMIC DNA]</scope>
    <source>
        <strain evidence="5 6">DSM 110363</strain>
    </source>
</reference>
<protein>
    <recommendedName>
        <fullName evidence="2">tRNA wybutosine-synthesizing protein 2</fullName>
        <shortName evidence="2">tRNA-yW-synthesizing protein 2</shortName>
    </recommendedName>
    <alternativeName>
        <fullName evidence="2">tRNA(Phe) (4-demethylwyosine(37)-C(7)) aminocarboxypropyltransferase</fullName>
    </alternativeName>
</protein>
<evidence type="ECO:0000256" key="1">
    <source>
        <dbReference type="ARBA" id="ARBA00049400"/>
    </source>
</evidence>
<dbReference type="InterPro" id="IPR029063">
    <property type="entry name" value="SAM-dependent_MTases_sf"/>
</dbReference>
<dbReference type="OrthoDB" id="2387925at2759"/>
<evidence type="ECO:0000256" key="2">
    <source>
        <dbReference type="PIRNR" id="PIRNR038972"/>
    </source>
</evidence>
<keyword evidence="2" id="KW-0949">S-adenosyl-L-methionine</keyword>
<feature type="region of interest" description="Disordered" evidence="3">
    <location>
        <begin position="176"/>
        <end position="195"/>
    </location>
</feature>
<feature type="compositionally biased region" description="Polar residues" evidence="3">
    <location>
        <begin position="178"/>
        <end position="188"/>
    </location>
</feature>
<comment type="pathway">
    <text evidence="2">tRNA modification; wybutosine-tRNA(Phe) biosynthesis.</text>
</comment>
<dbReference type="Proteomes" id="UP000481858">
    <property type="component" value="Unassembled WGS sequence"/>
</dbReference>
<proteinExistence type="inferred from homology"/>
<dbReference type="GO" id="GO:0030488">
    <property type="term" value="P:tRNA methylation"/>
    <property type="evidence" value="ECO:0007669"/>
    <property type="project" value="TreeGrafter"/>
</dbReference>
<evidence type="ECO:0000256" key="3">
    <source>
        <dbReference type="SAM" id="MobiDB-lite"/>
    </source>
</evidence>
<comment type="similarity">
    <text evidence="2">Belongs to the class I-like SAM-binding methyltransferase superfamily. TRM5/TYW2 family.</text>
</comment>
<organism evidence="5 6">
    <name type="scientific">Xylaria multiplex</name>
    <dbReference type="NCBI Taxonomy" id="323545"/>
    <lineage>
        <taxon>Eukaryota</taxon>
        <taxon>Fungi</taxon>
        <taxon>Dikarya</taxon>
        <taxon>Ascomycota</taxon>
        <taxon>Pezizomycotina</taxon>
        <taxon>Sordariomycetes</taxon>
        <taxon>Xylariomycetidae</taxon>
        <taxon>Xylariales</taxon>
        <taxon>Xylariaceae</taxon>
        <taxon>Xylaria</taxon>
    </lineage>
</organism>
<dbReference type="PANTHER" id="PTHR23245:SF25">
    <property type="entry name" value="TRNA WYBUTOSINE-SYNTHESIZING PROTEIN 2 HOMOLOG"/>
    <property type="match status" value="1"/>
</dbReference>
<keyword evidence="2" id="KW-0963">Cytoplasm</keyword>
<evidence type="ECO:0000313" key="5">
    <source>
        <dbReference type="EMBL" id="KAF2968669.1"/>
    </source>
</evidence>
<dbReference type="InParanoid" id="A0A7C8IP46"/>
<dbReference type="GO" id="GO:0008757">
    <property type="term" value="F:S-adenosylmethionine-dependent methyltransferase activity"/>
    <property type="evidence" value="ECO:0007669"/>
    <property type="project" value="InterPro"/>
</dbReference>
<dbReference type="InterPro" id="IPR030382">
    <property type="entry name" value="MeTrfase_TRM5/TYW2"/>
</dbReference>
<dbReference type="GO" id="GO:0031591">
    <property type="term" value="P:wybutosine biosynthetic process"/>
    <property type="evidence" value="ECO:0007669"/>
    <property type="project" value="InterPro"/>
</dbReference>
<name>A0A7C8IP46_9PEZI</name>
<feature type="region of interest" description="Disordered" evidence="3">
    <location>
        <begin position="1"/>
        <end position="25"/>
    </location>
</feature>
<dbReference type="SUPFAM" id="SSF53335">
    <property type="entry name" value="S-adenosyl-L-methionine-dependent methyltransferases"/>
    <property type="match status" value="1"/>
</dbReference>
<evidence type="ECO:0000259" key="4">
    <source>
        <dbReference type="PROSITE" id="PS51684"/>
    </source>
</evidence>